<gene>
    <name evidence="1" type="ORF">D7223_01865</name>
</gene>
<reference evidence="1 2" key="1">
    <citation type="journal article" date="2004" name="Syst. Appl. Microbiol.">
        <title>Cryptoendolithic actinomycetes from antarctic sandstone rock samples: Micromonospora endolithica sp. nov. and two isolates related to Micromonospora coerulea Jensen 1932.</title>
        <authorList>
            <person name="Hirsch P."/>
            <person name="Mevs U."/>
            <person name="Kroppenstedt R.M."/>
            <person name="Schumann P."/>
            <person name="Stackebrandt E."/>
        </authorList>
    </citation>
    <scope>NUCLEOTIDE SEQUENCE [LARGE SCALE GENOMIC DNA]</scope>
    <source>
        <strain evidence="1 2">JCM 12677</strain>
    </source>
</reference>
<keyword evidence="2" id="KW-1185">Reference proteome</keyword>
<comment type="caution">
    <text evidence="1">The sequence shown here is derived from an EMBL/GenBank/DDBJ whole genome shotgun (WGS) entry which is preliminary data.</text>
</comment>
<dbReference type="EMBL" id="RBAK01000001">
    <property type="protein sequence ID" value="RKN50549.1"/>
    <property type="molecule type" value="Genomic_DNA"/>
</dbReference>
<dbReference type="AlphaFoldDB" id="A0A3A9ZQS3"/>
<evidence type="ECO:0000313" key="1">
    <source>
        <dbReference type="EMBL" id="RKN50549.1"/>
    </source>
</evidence>
<evidence type="ECO:0000313" key="2">
    <source>
        <dbReference type="Proteomes" id="UP000281726"/>
    </source>
</evidence>
<protein>
    <submittedName>
        <fullName evidence="1">Uncharacterized protein</fullName>
    </submittedName>
</protein>
<proteinExistence type="predicted"/>
<dbReference type="OrthoDB" id="3436922at2"/>
<organism evidence="1 2">
    <name type="scientific">Micromonospora endolithica</name>
    <dbReference type="NCBI Taxonomy" id="230091"/>
    <lineage>
        <taxon>Bacteria</taxon>
        <taxon>Bacillati</taxon>
        <taxon>Actinomycetota</taxon>
        <taxon>Actinomycetes</taxon>
        <taxon>Micromonosporales</taxon>
        <taxon>Micromonosporaceae</taxon>
        <taxon>Micromonospora</taxon>
    </lineage>
</organism>
<dbReference type="RefSeq" id="WP_120724090.1">
    <property type="nucleotide sequence ID" value="NZ_RBAK01000001.1"/>
</dbReference>
<name>A0A3A9ZQS3_9ACTN</name>
<accession>A0A3A9ZQS3</accession>
<sequence>MNTETVTGIISAVATTATGLLAWQAARSANKAAHESAQVVKDADRDRRWNALTPQLTYTCVAKDDGSRAELRIRLDGPIGLERLDRVTVRIRDDRPNRAKSLLAGGPTAEEVARQVWGPYRLNTNVENVDPSGRYVTFPDGVVVGEDLVCALEDTIPPPWNPDRRWWADQVDGMPVRITVECERDAHVPWRIKKEVPVLGERGAQQVTGQLMA</sequence>
<dbReference type="Proteomes" id="UP000281726">
    <property type="component" value="Unassembled WGS sequence"/>
</dbReference>